<dbReference type="Proteomes" id="UP001328107">
    <property type="component" value="Unassembled WGS sequence"/>
</dbReference>
<evidence type="ECO:0000256" key="4">
    <source>
        <dbReference type="ARBA" id="ARBA00022771"/>
    </source>
</evidence>
<feature type="region of interest" description="Disordered" evidence="8">
    <location>
        <begin position="40"/>
        <end position="59"/>
    </location>
</feature>
<dbReference type="SMART" id="SM00355">
    <property type="entry name" value="ZnF_C2H2"/>
    <property type="match status" value="4"/>
</dbReference>
<dbReference type="InterPro" id="IPR013087">
    <property type="entry name" value="Znf_C2H2_type"/>
</dbReference>
<feature type="non-terminal residue" evidence="10">
    <location>
        <position position="1"/>
    </location>
</feature>
<name>A0AAN5DEW8_9BILA</name>
<evidence type="ECO:0000313" key="11">
    <source>
        <dbReference type="Proteomes" id="UP001328107"/>
    </source>
</evidence>
<keyword evidence="4 7" id="KW-0863">Zinc-finger</keyword>
<evidence type="ECO:0000256" key="6">
    <source>
        <dbReference type="ARBA" id="ARBA00023242"/>
    </source>
</evidence>
<evidence type="ECO:0000256" key="1">
    <source>
        <dbReference type="ARBA" id="ARBA00004123"/>
    </source>
</evidence>
<proteinExistence type="predicted"/>
<comment type="caution">
    <text evidence="10">The sequence shown here is derived from an EMBL/GenBank/DDBJ whole genome shotgun (WGS) entry which is preliminary data.</text>
</comment>
<dbReference type="PROSITE" id="PS00028">
    <property type="entry name" value="ZINC_FINGER_C2H2_1"/>
    <property type="match status" value="2"/>
</dbReference>
<keyword evidence="6" id="KW-0539">Nucleus</keyword>
<evidence type="ECO:0000256" key="8">
    <source>
        <dbReference type="SAM" id="MobiDB-lite"/>
    </source>
</evidence>
<evidence type="ECO:0000256" key="3">
    <source>
        <dbReference type="ARBA" id="ARBA00022737"/>
    </source>
</evidence>
<organism evidence="10 11">
    <name type="scientific">Pristionchus mayeri</name>
    <dbReference type="NCBI Taxonomy" id="1317129"/>
    <lineage>
        <taxon>Eukaryota</taxon>
        <taxon>Metazoa</taxon>
        <taxon>Ecdysozoa</taxon>
        <taxon>Nematoda</taxon>
        <taxon>Chromadorea</taxon>
        <taxon>Rhabditida</taxon>
        <taxon>Rhabditina</taxon>
        <taxon>Diplogasteromorpha</taxon>
        <taxon>Diplogasteroidea</taxon>
        <taxon>Neodiplogasteridae</taxon>
        <taxon>Pristionchus</taxon>
    </lineage>
</organism>
<comment type="subcellular location">
    <subcellularLocation>
        <location evidence="1">Nucleus</location>
    </subcellularLocation>
</comment>
<keyword evidence="11" id="KW-1185">Reference proteome</keyword>
<gene>
    <name evidence="10" type="ORF">PMAYCL1PPCAC_30744</name>
</gene>
<dbReference type="GO" id="GO:0008270">
    <property type="term" value="F:zinc ion binding"/>
    <property type="evidence" value="ECO:0007669"/>
    <property type="project" value="UniProtKB-KW"/>
</dbReference>
<keyword evidence="5" id="KW-0862">Zinc</keyword>
<feature type="region of interest" description="Disordered" evidence="8">
    <location>
        <begin position="1"/>
        <end position="28"/>
    </location>
</feature>
<evidence type="ECO:0000256" key="7">
    <source>
        <dbReference type="PROSITE-ProRule" id="PRU00042"/>
    </source>
</evidence>
<keyword evidence="2" id="KW-0479">Metal-binding</keyword>
<dbReference type="PROSITE" id="PS50157">
    <property type="entry name" value="ZINC_FINGER_C2H2_2"/>
    <property type="match status" value="3"/>
</dbReference>
<dbReference type="PANTHER" id="PTHR24406">
    <property type="entry name" value="TRANSCRIPTIONAL REPRESSOR CTCFL-RELATED"/>
    <property type="match status" value="1"/>
</dbReference>
<evidence type="ECO:0000313" key="10">
    <source>
        <dbReference type="EMBL" id="GMR60549.1"/>
    </source>
</evidence>
<evidence type="ECO:0000256" key="5">
    <source>
        <dbReference type="ARBA" id="ARBA00022833"/>
    </source>
</evidence>
<dbReference type="Pfam" id="PF00096">
    <property type="entry name" value="zf-C2H2"/>
    <property type="match status" value="2"/>
</dbReference>
<evidence type="ECO:0000256" key="2">
    <source>
        <dbReference type="ARBA" id="ARBA00022723"/>
    </source>
</evidence>
<dbReference type="Gene3D" id="3.30.160.60">
    <property type="entry name" value="Classic Zinc Finger"/>
    <property type="match status" value="1"/>
</dbReference>
<keyword evidence="3" id="KW-0677">Repeat</keyword>
<accession>A0AAN5DEW8</accession>
<dbReference type="InterPro" id="IPR050888">
    <property type="entry name" value="ZnF_C2H2-type_TF"/>
</dbReference>
<feature type="domain" description="C2H2-type" evidence="9">
    <location>
        <begin position="219"/>
        <end position="247"/>
    </location>
</feature>
<feature type="domain" description="C2H2-type" evidence="9">
    <location>
        <begin position="137"/>
        <end position="168"/>
    </location>
</feature>
<sequence>QLQPMDSVLGEDTNTTMPDCPVAQSANLLDNRKFDEIDVKEEIKEEPYDDYDYNNYPSSSRSYIYDPEDVKIEEEDDCHQTMEGNSAPTFIQPLSSAQYGVLLKKEEESDQSDYPSTSTKFTVSRTTAVTRVVTPVINCSICGQIFKFRFQVAKHIREEHSDHVNQKRETALPPTRVHLQDAKKVQSWRGHTKLDGCFYVEKFTIEGKGNESGTTITYLDCGVCGERFANARDHRIHAIRIHPGNKDERMCKNEYCVRMRATHEKTHPGTAHMSGQLRVRLSPMFDPVNCPICGARQESYFQLYPHFVEKHTMEYLLRYKCKGCNRTFTSPRGLQNHILKESERFGRSCVGATIPMPARRRQRQIPSDNRSYLLSNFDCLLE</sequence>
<evidence type="ECO:0000259" key="9">
    <source>
        <dbReference type="PROSITE" id="PS50157"/>
    </source>
</evidence>
<dbReference type="AlphaFoldDB" id="A0AAN5DEW8"/>
<reference evidence="11" key="1">
    <citation type="submission" date="2022-10" db="EMBL/GenBank/DDBJ databases">
        <title>Genome assembly of Pristionchus species.</title>
        <authorList>
            <person name="Yoshida K."/>
            <person name="Sommer R.J."/>
        </authorList>
    </citation>
    <scope>NUCLEOTIDE SEQUENCE [LARGE SCALE GENOMIC DNA]</scope>
    <source>
        <strain evidence="11">RS5460</strain>
    </source>
</reference>
<protein>
    <recommendedName>
        <fullName evidence="9">C2H2-type domain-containing protein</fullName>
    </recommendedName>
</protein>
<dbReference type="EMBL" id="BTRK01000006">
    <property type="protein sequence ID" value="GMR60549.1"/>
    <property type="molecule type" value="Genomic_DNA"/>
</dbReference>
<dbReference type="GO" id="GO:0005634">
    <property type="term" value="C:nucleus"/>
    <property type="evidence" value="ECO:0007669"/>
    <property type="project" value="UniProtKB-SubCell"/>
</dbReference>
<feature type="domain" description="C2H2-type" evidence="9">
    <location>
        <begin position="319"/>
        <end position="337"/>
    </location>
</feature>